<evidence type="ECO:0000256" key="1">
    <source>
        <dbReference type="SAM" id="SignalP"/>
    </source>
</evidence>
<sequence length="221" mass="23039">MLPKRLFAALTSAGLLAGTGVAAASPAHITHSARTVAAQATTTAFTNGSFETPTAPANSFSIFYAGQTMGLWRVESGSVDLDDDGYWQAAEGNQSVDLNGTTAGTLSQTFTTEPGAKYTVTYSLAGNPGGLPTVKTGEVRIDGHYFQDFTFNTAGRTFTNMGYVTRRLTFVANSTSTKLTFASTSGPTAYGPVIDDVKVKSCSRRGNCSSSSCGECCGGER</sequence>
<dbReference type="InterPro" id="IPR006946">
    <property type="entry name" value="DGR2-like_dom"/>
</dbReference>
<keyword evidence="1" id="KW-0732">Signal</keyword>
<organism evidence="3 4">
    <name type="scientific">Streptomyces atratus</name>
    <dbReference type="NCBI Taxonomy" id="1893"/>
    <lineage>
        <taxon>Bacteria</taxon>
        <taxon>Bacillati</taxon>
        <taxon>Actinomycetota</taxon>
        <taxon>Actinomycetes</taxon>
        <taxon>Kitasatosporales</taxon>
        <taxon>Streptomycetaceae</taxon>
        <taxon>Streptomyces</taxon>
    </lineage>
</organism>
<dbReference type="AlphaFoldDB" id="A0A2Z5JJY6"/>
<dbReference type="EMBL" id="CP027306">
    <property type="protein sequence ID" value="AXE80529.1"/>
    <property type="molecule type" value="Genomic_DNA"/>
</dbReference>
<feature type="chain" id="PRO_5016387770" description="DUF642 domain-containing protein" evidence="1">
    <location>
        <begin position="24"/>
        <end position="221"/>
    </location>
</feature>
<dbReference type="NCBIfam" id="TIGR04362">
    <property type="entry name" value="choice_anch_C"/>
    <property type="match status" value="1"/>
</dbReference>
<evidence type="ECO:0000313" key="4">
    <source>
        <dbReference type="Proteomes" id="UP000252698"/>
    </source>
</evidence>
<dbReference type="InterPro" id="IPR027576">
    <property type="entry name" value="Choice_anch_C_dom"/>
</dbReference>
<feature type="domain" description="DUF642" evidence="2">
    <location>
        <begin position="45"/>
        <end position="200"/>
    </location>
</feature>
<dbReference type="KEGG" id="sata:C5746_30190"/>
<reference evidence="3 4" key="1">
    <citation type="journal article" date="2018" name="Front. Microbiol.">
        <title>Genome Sequencing of Streptomyces atratus SCSIOZH16 and Activation Production of Nocardamine via Metabolic Engineering.</title>
        <authorList>
            <person name="Li Y."/>
            <person name="Zhang C."/>
            <person name="Liu C."/>
            <person name="Ju J."/>
            <person name="Ma J."/>
        </authorList>
    </citation>
    <scope>NUCLEOTIDE SEQUENCE [LARGE SCALE GENOMIC DNA]</scope>
    <source>
        <strain evidence="3 4">SCSIO_ZH16</strain>
    </source>
</reference>
<dbReference type="Gene3D" id="2.60.120.260">
    <property type="entry name" value="Galactose-binding domain-like"/>
    <property type="match status" value="1"/>
</dbReference>
<accession>A0A2Z5JJY6</accession>
<dbReference type="Pfam" id="PF04862">
    <property type="entry name" value="DUF642"/>
    <property type="match status" value="1"/>
</dbReference>
<protein>
    <recommendedName>
        <fullName evidence="2">DUF642 domain-containing protein</fullName>
    </recommendedName>
</protein>
<proteinExistence type="predicted"/>
<dbReference type="GeneID" id="95522672"/>
<name>A0A2Z5JJY6_STRAR</name>
<gene>
    <name evidence="3" type="ORF">C5746_30190</name>
</gene>
<dbReference type="Proteomes" id="UP000252698">
    <property type="component" value="Chromosome"/>
</dbReference>
<dbReference type="RefSeq" id="WP_114246955.1">
    <property type="nucleotide sequence ID" value="NZ_CP027306.1"/>
</dbReference>
<feature type="signal peptide" evidence="1">
    <location>
        <begin position="1"/>
        <end position="23"/>
    </location>
</feature>
<evidence type="ECO:0000259" key="2">
    <source>
        <dbReference type="Pfam" id="PF04862"/>
    </source>
</evidence>
<evidence type="ECO:0000313" key="3">
    <source>
        <dbReference type="EMBL" id="AXE80529.1"/>
    </source>
</evidence>